<dbReference type="SUPFAM" id="SSF52047">
    <property type="entry name" value="RNI-like"/>
    <property type="match status" value="1"/>
</dbReference>
<proteinExistence type="predicted"/>
<accession>A0A816NH11</accession>
<gene>
    <name evidence="1" type="ORF">DARMORV10_A09P00810.1</name>
</gene>
<organism evidence="1">
    <name type="scientific">Brassica napus</name>
    <name type="common">Rape</name>
    <dbReference type="NCBI Taxonomy" id="3708"/>
    <lineage>
        <taxon>Eukaryota</taxon>
        <taxon>Viridiplantae</taxon>
        <taxon>Streptophyta</taxon>
        <taxon>Embryophyta</taxon>
        <taxon>Tracheophyta</taxon>
        <taxon>Spermatophyta</taxon>
        <taxon>Magnoliopsida</taxon>
        <taxon>eudicotyledons</taxon>
        <taxon>Gunneridae</taxon>
        <taxon>Pentapetalae</taxon>
        <taxon>rosids</taxon>
        <taxon>malvids</taxon>
        <taxon>Brassicales</taxon>
        <taxon>Brassicaceae</taxon>
        <taxon>Brassiceae</taxon>
        <taxon>Brassica</taxon>
    </lineage>
</organism>
<dbReference type="EMBL" id="HG994363">
    <property type="protein sequence ID" value="CAF2034462.1"/>
    <property type="molecule type" value="Genomic_DNA"/>
</dbReference>
<reference evidence="1" key="1">
    <citation type="submission" date="2021-01" db="EMBL/GenBank/DDBJ databases">
        <authorList>
            <consortium name="Genoscope - CEA"/>
            <person name="William W."/>
        </authorList>
    </citation>
    <scope>NUCLEOTIDE SEQUENCE</scope>
</reference>
<name>A0A816NH11_BRANA</name>
<protein>
    <submittedName>
        <fullName evidence="1">(rape) hypothetical protein</fullName>
    </submittedName>
</protein>
<sequence>MLEDLTFHDHRMDAGWLAAALSFFCPMLQELHLERCHLRNMKSTKSLFLVCGNVRDIVLRNCWGFKTICLP</sequence>
<evidence type="ECO:0000313" key="1">
    <source>
        <dbReference type="EMBL" id="CAF2034462.1"/>
    </source>
</evidence>
<dbReference type="Proteomes" id="UP001295469">
    <property type="component" value="Chromosome A09"/>
</dbReference>
<dbReference type="AlphaFoldDB" id="A0A816NH11"/>